<dbReference type="InterPro" id="IPR029150">
    <property type="entry name" value="dCache_3"/>
</dbReference>
<gene>
    <name evidence="5" type="ORF">JI62_18700</name>
</gene>
<dbReference type="PROSITE" id="PS50885">
    <property type="entry name" value="HAMP"/>
    <property type="match status" value="1"/>
</dbReference>
<feature type="domain" description="GGDEF" evidence="4">
    <location>
        <begin position="379"/>
        <end position="510"/>
    </location>
</feature>
<dbReference type="Pfam" id="PF14827">
    <property type="entry name" value="dCache_3"/>
    <property type="match status" value="1"/>
</dbReference>
<dbReference type="SUPFAM" id="SSF103190">
    <property type="entry name" value="Sensory domain-like"/>
    <property type="match status" value="1"/>
</dbReference>
<evidence type="ECO:0000259" key="4">
    <source>
        <dbReference type="PROSITE" id="PS50887"/>
    </source>
</evidence>
<dbReference type="SMART" id="SM00267">
    <property type="entry name" value="GGDEF"/>
    <property type="match status" value="1"/>
</dbReference>
<evidence type="ECO:0000313" key="6">
    <source>
        <dbReference type="Proteomes" id="UP000197334"/>
    </source>
</evidence>
<dbReference type="GO" id="GO:0007165">
    <property type="term" value="P:signal transduction"/>
    <property type="evidence" value="ECO:0007669"/>
    <property type="project" value="InterPro"/>
</dbReference>
<dbReference type="GO" id="GO:0016020">
    <property type="term" value="C:membrane"/>
    <property type="evidence" value="ECO:0007669"/>
    <property type="project" value="InterPro"/>
</dbReference>
<evidence type="ECO:0000256" key="1">
    <source>
        <dbReference type="SAM" id="Phobius"/>
    </source>
</evidence>
<feature type="transmembrane region" description="Helical" evidence="1">
    <location>
        <begin position="270"/>
        <end position="291"/>
    </location>
</feature>
<dbReference type="SMART" id="SM00052">
    <property type="entry name" value="EAL"/>
    <property type="match status" value="1"/>
</dbReference>
<protein>
    <submittedName>
        <fullName evidence="5">Diguanylate cyclase</fullName>
    </submittedName>
</protein>
<dbReference type="SUPFAM" id="SSF55073">
    <property type="entry name" value="Nucleotide cyclase"/>
    <property type="match status" value="1"/>
</dbReference>
<keyword evidence="6" id="KW-1185">Reference proteome</keyword>
<dbReference type="InterPro" id="IPR029151">
    <property type="entry name" value="Sensor-like_sf"/>
</dbReference>
<dbReference type="SUPFAM" id="SSF158472">
    <property type="entry name" value="HAMP domain-like"/>
    <property type="match status" value="1"/>
</dbReference>
<comment type="caution">
    <text evidence="5">The sequence shown here is derived from an EMBL/GenBank/DDBJ whole genome shotgun (WGS) entry which is preliminary data.</text>
</comment>
<dbReference type="SMART" id="SM00304">
    <property type="entry name" value="HAMP"/>
    <property type="match status" value="1"/>
</dbReference>
<dbReference type="InterPro" id="IPR043128">
    <property type="entry name" value="Rev_trsase/Diguanyl_cyclase"/>
</dbReference>
<feature type="domain" description="EAL" evidence="2">
    <location>
        <begin position="517"/>
        <end position="770"/>
    </location>
</feature>
<dbReference type="AlphaFoldDB" id="A0A246RW14"/>
<name>A0A246RW14_9GAMM</name>
<dbReference type="InterPro" id="IPR029787">
    <property type="entry name" value="Nucleotide_cyclase"/>
</dbReference>
<reference evidence="5 6" key="1">
    <citation type="submission" date="2014-08" db="EMBL/GenBank/DDBJ databases">
        <title>Draft genome sequence of a novel L-asparaginase producing marine bacterium, Halomonas campaniensis.</title>
        <authorList>
            <person name="Sundarakrishnan B."/>
            <person name="Moushumi Priya A."/>
            <person name="Raman G."/>
            <person name="Sakthivel N."/>
            <person name="Park S."/>
            <person name="Jayachandran S."/>
        </authorList>
    </citation>
    <scope>NUCLEOTIDE SEQUENCE [LARGE SCALE GENOMIC DNA]</scope>
    <source>
        <strain evidence="5 6">SK03</strain>
    </source>
</reference>
<evidence type="ECO:0000259" key="3">
    <source>
        <dbReference type="PROSITE" id="PS50885"/>
    </source>
</evidence>
<dbReference type="CDD" id="cd06225">
    <property type="entry name" value="HAMP"/>
    <property type="match status" value="1"/>
</dbReference>
<feature type="domain" description="HAMP" evidence="3">
    <location>
        <begin position="294"/>
        <end position="347"/>
    </location>
</feature>
<proteinExistence type="predicted"/>
<dbReference type="Pfam" id="PF00672">
    <property type="entry name" value="HAMP"/>
    <property type="match status" value="1"/>
</dbReference>
<keyword evidence="1" id="KW-0472">Membrane</keyword>
<dbReference type="InterPro" id="IPR035919">
    <property type="entry name" value="EAL_sf"/>
</dbReference>
<dbReference type="InterPro" id="IPR000160">
    <property type="entry name" value="GGDEF_dom"/>
</dbReference>
<dbReference type="InterPro" id="IPR003660">
    <property type="entry name" value="HAMP_dom"/>
</dbReference>
<dbReference type="PANTHER" id="PTHR33121:SF71">
    <property type="entry name" value="OXYGEN SENSOR PROTEIN DOSP"/>
    <property type="match status" value="1"/>
</dbReference>
<dbReference type="Gene3D" id="6.10.340.10">
    <property type="match status" value="1"/>
</dbReference>
<dbReference type="CDD" id="cd01948">
    <property type="entry name" value="EAL"/>
    <property type="match status" value="1"/>
</dbReference>
<dbReference type="PANTHER" id="PTHR33121">
    <property type="entry name" value="CYCLIC DI-GMP PHOSPHODIESTERASE PDEF"/>
    <property type="match status" value="1"/>
</dbReference>
<evidence type="ECO:0000313" key="5">
    <source>
        <dbReference type="EMBL" id="OWV28343.1"/>
    </source>
</evidence>
<dbReference type="EMBL" id="JPUA01000037">
    <property type="protein sequence ID" value="OWV28343.1"/>
    <property type="molecule type" value="Genomic_DNA"/>
</dbReference>
<sequence length="789" mass="87742">MRFRTRLMLVLLTVVIVSQLATGVAFLRATQNDVIAKGSQRLEVGANVLAQLLDTRGEQLTNNVAILADDFGFKSAVSTQDTETLYSVLANHGDRAKADIVLLSGLDGHILASSHHPQNSPMPFPQLFDRARQEGQAVSVVIAEGQPYEFALLPVRAPNLIGWVGMGFLINEAVTEEINALTGLDISVVNYGDNGEISYLASSHPGQLALELMSERGDELIEGEYALQSQMTPDAEYLTYASQLYSDDANHTYALLQLSRNELLGAYRSLQWQLLGIIALILLFTVLIAMWSARSMSKPLMELAQAAQRIGRGERFTELPVGTERSETGLLASTLLAMQEGIAQREATLHHQSRHDLLTDLPNRMSAQEDISLLIKRGEPFTLLRLAINNFRDINDTFGYALGDHVLVTLAKRLQHFDGSESTAYRLDGDELLLVVKQSRSDFAWRTRLFTTLHHPIDLDKSPITPSLSAGETNYPDHGDSPQLLLRRSDIALDMARRHRHPHQRYLEGQDEHHLRQLTLIRDLQDAVGNGELWMAYQPKVDTRNGRVEQCEALMRWRHPSLGFVPPDEFISLAERSGSIGMLSHWMLANVCAQLHAWQQRGYHLSVAVNLSASDVVDRQLATYLASLLERYRLAPARLSIEVTESAVMQDVDAAMSTLMALNQLGLRIAIDDYGTGYSSLAQIKRLPVDELKIDKSFVLAIDSQKDDLTIVSSTIEMGHSLGLRLVAEGVENRASAELLSKLGCDYLQGYWVAKPMPADELPAWLDNFTPLSLPHPMSTILKTLQRKP</sequence>
<dbReference type="OrthoDB" id="9804951at2"/>
<keyword evidence="1" id="KW-0812">Transmembrane</keyword>
<dbReference type="InterPro" id="IPR001633">
    <property type="entry name" value="EAL_dom"/>
</dbReference>
<dbReference type="Pfam" id="PF00990">
    <property type="entry name" value="GGDEF"/>
    <property type="match status" value="1"/>
</dbReference>
<keyword evidence="1" id="KW-1133">Transmembrane helix</keyword>
<dbReference type="Gene3D" id="3.20.20.450">
    <property type="entry name" value="EAL domain"/>
    <property type="match status" value="1"/>
</dbReference>
<organism evidence="5 6">
    <name type="scientific">Halomonas campaniensis</name>
    <dbReference type="NCBI Taxonomy" id="213554"/>
    <lineage>
        <taxon>Bacteria</taxon>
        <taxon>Pseudomonadati</taxon>
        <taxon>Pseudomonadota</taxon>
        <taxon>Gammaproteobacteria</taxon>
        <taxon>Oceanospirillales</taxon>
        <taxon>Halomonadaceae</taxon>
        <taxon>Halomonas</taxon>
    </lineage>
</organism>
<dbReference type="RefSeq" id="WP_088701642.1">
    <property type="nucleotide sequence ID" value="NZ_JPUA01000037.1"/>
</dbReference>
<dbReference type="SUPFAM" id="SSF141868">
    <property type="entry name" value="EAL domain-like"/>
    <property type="match status" value="1"/>
</dbReference>
<dbReference type="InterPro" id="IPR050706">
    <property type="entry name" value="Cyclic-di-GMP_PDE-like"/>
</dbReference>
<dbReference type="Pfam" id="PF00563">
    <property type="entry name" value="EAL"/>
    <property type="match status" value="1"/>
</dbReference>
<evidence type="ECO:0000259" key="2">
    <source>
        <dbReference type="PROSITE" id="PS50883"/>
    </source>
</evidence>
<dbReference type="Proteomes" id="UP000197334">
    <property type="component" value="Unassembled WGS sequence"/>
</dbReference>
<dbReference type="NCBIfam" id="TIGR00254">
    <property type="entry name" value="GGDEF"/>
    <property type="match status" value="1"/>
</dbReference>
<accession>A0A246RW14</accession>
<dbReference type="PROSITE" id="PS50887">
    <property type="entry name" value="GGDEF"/>
    <property type="match status" value="1"/>
</dbReference>
<dbReference type="PROSITE" id="PS50883">
    <property type="entry name" value="EAL"/>
    <property type="match status" value="1"/>
</dbReference>
<dbReference type="GO" id="GO:0071111">
    <property type="term" value="F:cyclic-guanylate-specific phosphodiesterase activity"/>
    <property type="evidence" value="ECO:0007669"/>
    <property type="project" value="InterPro"/>
</dbReference>
<dbReference type="CDD" id="cd01949">
    <property type="entry name" value="GGDEF"/>
    <property type="match status" value="1"/>
</dbReference>
<dbReference type="Gene3D" id="3.30.70.270">
    <property type="match status" value="1"/>
</dbReference>